<accession>A0ABU5T6W1</accession>
<name>A0ABU5T6W1_9MICC</name>
<evidence type="ECO:0000313" key="1">
    <source>
        <dbReference type="EMBL" id="MEA5455417.1"/>
    </source>
</evidence>
<protein>
    <submittedName>
        <fullName evidence="1">Uncharacterized protein</fullName>
    </submittedName>
</protein>
<dbReference type="RefSeq" id="WP_323279269.1">
    <property type="nucleotide sequence ID" value="NZ_JAYGGQ010000008.1"/>
</dbReference>
<organism evidence="1 2">
    <name type="scientific">Sinomonas terricola</name>
    <dbReference type="NCBI Taxonomy" id="3110330"/>
    <lineage>
        <taxon>Bacteria</taxon>
        <taxon>Bacillati</taxon>
        <taxon>Actinomycetota</taxon>
        <taxon>Actinomycetes</taxon>
        <taxon>Micrococcales</taxon>
        <taxon>Micrococcaceae</taxon>
        <taxon>Sinomonas</taxon>
    </lineage>
</organism>
<proteinExistence type="predicted"/>
<reference evidence="1 2" key="1">
    <citation type="submission" date="2023-12" db="EMBL/GenBank/DDBJ databases">
        <title>Sinomonas terricola sp. nov, isolated from litchi orchard soil in Guangdong, PR China.</title>
        <authorList>
            <person name="Jiaxin W."/>
            <person name="Yang Z."/>
            <person name="Honghui Z."/>
        </authorList>
    </citation>
    <scope>NUCLEOTIDE SEQUENCE [LARGE SCALE GENOMIC DNA]</scope>
    <source>
        <strain evidence="1 2">JGH33</strain>
    </source>
</reference>
<dbReference type="EMBL" id="JAYGGQ010000008">
    <property type="protein sequence ID" value="MEA5455417.1"/>
    <property type="molecule type" value="Genomic_DNA"/>
</dbReference>
<sequence>MSFESHALTLKIWDPATLDHTLEAAVVHVSAKTNAPTDRIKVIRSGPDTFTVGLFEELA</sequence>
<evidence type="ECO:0000313" key="2">
    <source>
        <dbReference type="Proteomes" id="UP001304769"/>
    </source>
</evidence>
<dbReference type="Proteomes" id="UP001304769">
    <property type="component" value="Unassembled WGS sequence"/>
</dbReference>
<keyword evidence="2" id="KW-1185">Reference proteome</keyword>
<gene>
    <name evidence="1" type="ORF">SPF06_11855</name>
</gene>
<comment type="caution">
    <text evidence="1">The sequence shown here is derived from an EMBL/GenBank/DDBJ whole genome shotgun (WGS) entry which is preliminary data.</text>
</comment>